<evidence type="ECO:0000256" key="1">
    <source>
        <dbReference type="SAM" id="MobiDB-lite"/>
    </source>
</evidence>
<proteinExistence type="predicted"/>
<reference evidence="3" key="1">
    <citation type="journal article" date="2019" name="Int. J. Syst. Evol. Microbiol.">
        <title>The Global Catalogue of Microorganisms (GCM) 10K type strain sequencing project: providing services to taxonomists for standard genome sequencing and annotation.</title>
        <authorList>
            <consortium name="The Broad Institute Genomics Platform"/>
            <consortium name="The Broad Institute Genome Sequencing Center for Infectious Disease"/>
            <person name="Wu L."/>
            <person name="Ma J."/>
        </authorList>
    </citation>
    <scope>NUCLEOTIDE SEQUENCE [LARGE SCALE GENOMIC DNA]</scope>
    <source>
        <strain evidence="3">CCUG 60524</strain>
    </source>
</reference>
<keyword evidence="3" id="KW-1185">Reference proteome</keyword>
<comment type="caution">
    <text evidence="2">The sequence shown here is derived from an EMBL/GenBank/DDBJ whole genome shotgun (WGS) entry which is preliminary data.</text>
</comment>
<dbReference type="Proteomes" id="UP001597108">
    <property type="component" value="Unassembled WGS sequence"/>
</dbReference>
<gene>
    <name evidence="2" type="ORF">ACFQ2S_02325</name>
</gene>
<feature type="region of interest" description="Disordered" evidence="1">
    <location>
        <begin position="204"/>
        <end position="234"/>
    </location>
</feature>
<evidence type="ECO:0008006" key="4">
    <source>
        <dbReference type="Google" id="ProtNLM"/>
    </source>
</evidence>
<name>A0ABW3IK75_9RHOB</name>
<protein>
    <recommendedName>
        <fullName evidence="4">HNH nuclease domain-containing protein</fullName>
    </recommendedName>
</protein>
<organism evidence="2 3">
    <name type="scientific">Tropicimonas aquimaris</name>
    <dbReference type="NCBI Taxonomy" id="914152"/>
    <lineage>
        <taxon>Bacteria</taxon>
        <taxon>Pseudomonadati</taxon>
        <taxon>Pseudomonadota</taxon>
        <taxon>Alphaproteobacteria</taxon>
        <taxon>Rhodobacterales</taxon>
        <taxon>Roseobacteraceae</taxon>
        <taxon>Tropicimonas</taxon>
    </lineage>
</organism>
<evidence type="ECO:0000313" key="2">
    <source>
        <dbReference type="EMBL" id="MFD0978476.1"/>
    </source>
</evidence>
<evidence type="ECO:0000313" key="3">
    <source>
        <dbReference type="Proteomes" id="UP001597108"/>
    </source>
</evidence>
<dbReference type="EMBL" id="JBHTJT010000006">
    <property type="protein sequence ID" value="MFD0978476.1"/>
    <property type="molecule type" value="Genomic_DNA"/>
</dbReference>
<accession>A0ABW3IK75</accession>
<feature type="compositionally biased region" description="Basic and acidic residues" evidence="1">
    <location>
        <begin position="223"/>
        <end position="233"/>
    </location>
</feature>
<sequence>MSYSEPPAAYSGHFSAFFDRFVVPNLPPPDRVEAFDALLRNYLGSDDPLHVVRVAGDQVRGEVCFTDAGARILPTDNMPVWWIQAVLRSGEPLPEDSAALFERIPAHMFRAPRDREYLNGAGYHAAHLIPAKNGQTDWRSWSREELRLRTLANVHPCNVTLVAKACWHRHGGRKDIIEWVVRRYAELYGGCCVRLFRDLGGDMPTDRCPNDPQNSYETAPGARNERRSRETKASSRALRSLRVGRVKLVHRPWIRLDWKASDVVLDLRLPDARYVVPHDALLDWVARSTSACSSASWLEKGHYHWPRPSRAMLEFL</sequence>
<dbReference type="RefSeq" id="WP_386072380.1">
    <property type="nucleotide sequence ID" value="NZ_JBHTJT010000006.1"/>
</dbReference>